<evidence type="ECO:0000313" key="2">
    <source>
        <dbReference type="Proteomes" id="UP000198951"/>
    </source>
</evidence>
<sequence length="96" mass="11042">MEISDATTIIKDFKIIKNQSYLFTVRHDSLSTLLDLNAISPYQLLFFDECQLFIGAICSLGALEQLFLSQTVAKFILLITHKQLDKLEYVVSYDLY</sequence>
<dbReference type="RefSeq" id="WP_091093885.1">
    <property type="nucleotide sequence ID" value="NZ_FNRD01000019.1"/>
</dbReference>
<dbReference type="AlphaFoldDB" id="A0A1H4GAK6"/>
<evidence type="ECO:0000313" key="1">
    <source>
        <dbReference type="EMBL" id="SEB06665.1"/>
    </source>
</evidence>
<dbReference type="Proteomes" id="UP000198951">
    <property type="component" value="Unassembled WGS sequence"/>
</dbReference>
<name>A0A1H4GAK6_9FLAO</name>
<keyword evidence="2" id="KW-1185">Reference proteome</keyword>
<reference evidence="2" key="1">
    <citation type="submission" date="2016-10" db="EMBL/GenBank/DDBJ databases">
        <authorList>
            <person name="Varghese N."/>
            <person name="Submissions S."/>
        </authorList>
    </citation>
    <scope>NUCLEOTIDE SEQUENCE [LARGE SCALE GENOMIC DNA]</scope>
    <source>
        <strain evidence="2">DSM 22376</strain>
    </source>
</reference>
<protein>
    <submittedName>
        <fullName evidence="1">Uncharacterized protein</fullName>
    </submittedName>
</protein>
<dbReference type="EMBL" id="FNRD01000019">
    <property type="protein sequence ID" value="SEB06665.1"/>
    <property type="molecule type" value="Genomic_DNA"/>
</dbReference>
<organism evidence="1 2">
    <name type="scientific">Flavobacterium gillisiae</name>
    <dbReference type="NCBI Taxonomy" id="150146"/>
    <lineage>
        <taxon>Bacteria</taxon>
        <taxon>Pseudomonadati</taxon>
        <taxon>Bacteroidota</taxon>
        <taxon>Flavobacteriia</taxon>
        <taxon>Flavobacteriales</taxon>
        <taxon>Flavobacteriaceae</taxon>
        <taxon>Flavobacterium</taxon>
    </lineage>
</organism>
<gene>
    <name evidence="1" type="ORF">SAMN05443667_11930</name>
</gene>
<accession>A0A1H4GAK6</accession>
<proteinExistence type="predicted"/>
<dbReference type="STRING" id="150146.SAMN05443667_11930"/>